<dbReference type="EMBL" id="LR134182">
    <property type="protein sequence ID" value="VEB39757.1"/>
    <property type="molecule type" value="Genomic_DNA"/>
</dbReference>
<dbReference type="EMBL" id="UIGR01000001">
    <property type="protein sequence ID" value="SUX34939.1"/>
    <property type="molecule type" value="Genomic_DNA"/>
</dbReference>
<reference evidence="3 5" key="1">
    <citation type="submission" date="2018-06" db="EMBL/GenBank/DDBJ databases">
        <authorList>
            <consortium name="Pathogen Informatics"/>
            <person name="Doyle S."/>
        </authorList>
    </citation>
    <scope>NUCLEOTIDE SEQUENCE [LARGE SCALE GENOMIC DNA]</scope>
    <source>
        <strain evidence="3 5">NCTC8684</strain>
    </source>
</reference>
<evidence type="ECO:0000313" key="3">
    <source>
        <dbReference type="EMBL" id="SUX34939.1"/>
    </source>
</evidence>
<reference evidence="4 6" key="2">
    <citation type="submission" date="2018-12" db="EMBL/GenBank/DDBJ databases">
        <authorList>
            <consortium name="Pathogen Informatics"/>
        </authorList>
    </citation>
    <scope>NUCLEOTIDE SEQUENCE [LARGE SCALE GENOMIC DNA]</scope>
    <source>
        <strain evidence="4 6">NCTC9695</strain>
    </source>
</reference>
<organism evidence="4 6">
    <name type="scientific">Chromobacterium violaceum</name>
    <dbReference type="NCBI Taxonomy" id="536"/>
    <lineage>
        <taxon>Bacteria</taxon>
        <taxon>Pseudomonadati</taxon>
        <taxon>Pseudomonadota</taxon>
        <taxon>Betaproteobacteria</taxon>
        <taxon>Neisseriales</taxon>
        <taxon>Chromobacteriaceae</taxon>
        <taxon>Chromobacterium</taxon>
    </lineage>
</organism>
<dbReference type="AlphaFoldDB" id="A0A381F2H0"/>
<evidence type="ECO:0000313" key="6">
    <source>
        <dbReference type="Proteomes" id="UP000275777"/>
    </source>
</evidence>
<dbReference type="RefSeq" id="WP_258865349.1">
    <property type="nucleotide sequence ID" value="NZ_UIGR01000001.1"/>
</dbReference>
<feature type="transmembrane region" description="Helical" evidence="2">
    <location>
        <begin position="12"/>
        <end position="33"/>
    </location>
</feature>
<proteinExistence type="predicted"/>
<evidence type="ECO:0000313" key="4">
    <source>
        <dbReference type="EMBL" id="VEB39757.1"/>
    </source>
</evidence>
<evidence type="ECO:0000313" key="5">
    <source>
        <dbReference type="Proteomes" id="UP000254029"/>
    </source>
</evidence>
<gene>
    <name evidence="3" type="ORF">NCTC8684_03802</name>
    <name evidence="4" type="ORF">NCTC9695_00142</name>
</gene>
<evidence type="ECO:0000256" key="1">
    <source>
        <dbReference type="SAM" id="MobiDB-lite"/>
    </source>
</evidence>
<feature type="region of interest" description="Disordered" evidence="1">
    <location>
        <begin position="37"/>
        <end position="58"/>
    </location>
</feature>
<sequence length="58" mass="6243">MKPQSSASPRPWTFIASALFHAGVIGLLLWGGLQTTPPPSPAPLALELWTTAPPPRRR</sequence>
<keyword evidence="2" id="KW-0812">Transmembrane</keyword>
<protein>
    <recommendedName>
        <fullName evidence="7">Cell envelope biogenesis protein TolA</fullName>
    </recommendedName>
</protein>
<dbReference type="Proteomes" id="UP000275777">
    <property type="component" value="Chromosome"/>
</dbReference>
<keyword evidence="2" id="KW-1133">Transmembrane helix</keyword>
<keyword evidence="2" id="KW-0472">Membrane</keyword>
<name>A0A381F2H0_CHRVL</name>
<evidence type="ECO:0008006" key="7">
    <source>
        <dbReference type="Google" id="ProtNLM"/>
    </source>
</evidence>
<evidence type="ECO:0000256" key="2">
    <source>
        <dbReference type="SAM" id="Phobius"/>
    </source>
</evidence>
<dbReference type="Proteomes" id="UP000254029">
    <property type="component" value="Unassembled WGS sequence"/>
</dbReference>
<accession>A0A381F2H0</accession>